<accession>A0A1M6GCS7</accession>
<keyword evidence="5" id="KW-0598">Phosphotransferase system</keyword>
<dbReference type="CDD" id="cd00367">
    <property type="entry name" value="PTS-HPr_like"/>
    <property type="match status" value="1"/>
</dbReference>
<dbReference type="PANTHER" id="PTHR33705">
    <property type="entry name" value="PHOSPHOCARRIER PROTEIN HPR"/>
    <property type="match status" value="1"/>
</dbReference>
<evidence type="ECO:0000256" key="3">
    <source>
        <dbReference type="ARBA" id="ARBA00020422"/>
    </source>
</evidence>
<evidence type="ECO:0000259" key="6">
    <source>
        <dbReference type="PROSITE" id="PS51350"/>
    </source>
</evidence>
<dbReference type="InterPro" id="IPR000032">
    <property type="entry name" value="HPr-like"/>
</dbReference>
<dbReference type="Pfam" id="PF00381">
    <property type="entry name" value="PTS-HPr"/>
    <property type="match status" value="1"/>
</dbReference>
<organism evidence="7 8">
    <name type="scientific">Dethiosulfatibacter aminovorans DSM 17477</name>
    <dbReference type="NCBI Taxonomy" id="1121476"/>
    <lineage>
        <taxon>Bacteria</taxon>
        <taxon>Bacillati</taxon>
        <taxon>Bacillota</taxon>
        <taxon>Tissierellia</taxon>
        <taxon>Dethiosulfatibacter</taxon>
    </lineage>
</organism>
<dbReference type="InterPro" id="IPR035895">
    <property type="entry name" value="HPr-like_sf"/>
</dbReference>
<keyword evidence="8" id="KW-1185">Reference proteome</keyword>
<dbReference type="PRINTS" id="PR00107">
    <property type="entry name" value="PHOSPHOCPHPR"/>
</dbReference>
<dbReference type="InterPro" id="IPR002114">
    <property type="entry name" value="PTS_HPr_Ser_P_site"/>
</dbReference>
<dbReference type="OrthoDB" id="9809047at2"/>
<name>A0A1M6GCS7_9FIRM</name>
<protein>
    <recommendedName>
        <fullName evidence="3">Phosphocarrier protein HPr</fullName>
    </recommendedName>
</protein>
<dbReference type="GO" id="GO:0009401">
    <property type="term" value="P:phosphoenolpyruvate-dependent sugar phosphotransferase system"/>
    <property type="evidence" value="ECO:0007669"/>
    <property type="project" value="UniProtKB-KW"/>
</dbReference>
<dbReference type="PROSITE" id="PS00369">
    <property type="entry name" value="PTS_HPR_HIS"/>
    <property type="match status" value="1"/>
</dbReference>
<dbReference type="PROSITE" id="PS51350">
    <property type="entry name" value="PTS_HPR_DOM"/>
    <property type="match status" value="1"/>
</dbReference>
<dbReference type="EMBL" id="FQZL01000010">
    <property type="protein sequence ID" value="SHJ07753.1"/>
    <property type="molecule type" value="Genomic_DNA"/>
</dbReference>
<dbReference type="PROSITE" id="PS00589">
    <property type="entry name" value="PTS_HPR_SER"/>
    <property type="match status" value="1"/>
</dbReference>
<proteinExistence type="predicted"/>
<dbReference type="GO" id="GO:0005737">
    <property type="term" value="C:cytoplasm"/>
    <property type="evidence" value="ECO:0007669"/>
    <property type="project" value="UniProtKB-SubCell"/>
</dbReference>
<dbReference type="RefSeq" id="WP_073049153.1">
    <property type="nucleotide sequence ID" value="NZ_FQZL01000010.1"/>
</dbReference>
<evidence type="ECO:0000256" key="4">
    <source>
        <dbReference type="ARBA" id="ARBA00022490"/>
    </source>
</evidence>
<evidence type="ECO:0000256" key="1">
    <source>
        <dbReference type="ARBA" id="ARBA00003681"/>
    </source>
</evidence>
<feature type="domain" description="HPr" evidence="6">
    <location>
        <begin position="1"/>
        <end position="90"/>
    </location>
</feature>
<comment type="function">
    <text evidence="1">General (non sugar-specific) component of the phosphoenolpyruvate-dependent sugar phosphotransferase system (sugar PTS). This major carbohydrate active-transport system catalyzes the phosphorylation of incoming sugar substrates concomitantly with their translocation across the cell membrane. The phosphoryl group from phosphoenolpyruvate (PEP) is transferred to the phosphoryl carrier protein HPr by enzyme I. Phospho-HPr then transfers it to the PTS EIIA domain.</text>
</comment>
<evidence type="ECO:0000313" key="8">
    <source>
        <dbReference type="Proteomes" id="UP000184052"/>
    </source>
</evidence>
<evidence type="ECO:0000313" key="7">
    <source>
        <dbReference type="EMBL" id="SHJ07753.1"/>
    </source>
</evidence>
<dbReference type="SUPFAM" id="SSF55594">
    <property type="entry name" value="HPr-like"/>
    <property type="match status" value="1"/>
</dbReference>
<dbReference type="PANTHER" id="PTHR33705:SF2">
    <property type="entry name" value="PHOSPHOCARRIER PROTEIN NPR"/>
    <property type="match status" value="1"/>
</dbReference>
<dbReference type="Gene3D" id="3.30.1340.10">
    <property type="entry name" value="HPr-like"/>
    <property type="match status" value="1"/>
</dbReference>
<sequence>MVEKIYVLNNEEGLHARPATMLANESMKFSCDFKMLKNDNKDKVYQPKSILSVMSMGAAKGDQITIIAEGEDEKEASAVIGSLFECGFKE</sequence>
<reference evidence="7 8" key="1">
    <citation type="submission" date="2016-11" db="EMBL/GenBank/DDBJ databases">
        <authorList>
            <person name="Jaros S."/>
            <person name="Januszkiewicz K."/>
            <person name="Wedrychowicz H."/>
        </authorList>
    </citation>
    <scope>NUCLEOTIDE SEQUENCE [LARGE SCALE GENOMIC DNA]</scope>
    <source>
        <strain evidence="7 8">DSM 17477</strain>
    </source>
</reference>
<keyword evidence="4" id="KW-0963">Cytoplasm</keyword>
<dbReference type="NCBIfam" id="TIGR01003">
    <property type="entry name" value="PTS_HPr_family"/>
    <property type="match status" value="1"/>
</dbReference>
<evidence type="ECO:0000256" key="2">
    <source>
        <dbReference type="ARBA" id="ARBA00004496"/>
    </source>
</evidence>
<evidence type="ECO:0000256" key="5">
    <source>
        <dbReference type="ARBA" id="ARBA00022683"/>
    </source>
</evidence>
<dbReference type="Proteomes" id="UP000184052">
    <property type="component" value="Unassembled WGS sequence"/>
</dbReference>
<dbReference type="InterPro" id="IPR001020">
    <property type="entry name" value="PTS_HPr_His_P_site"/>
</dbReference>
<dbReference type="AlphaFoldDB" id="A0A1M6GCS7"/>
<dbReference type="STRING" id="1121476.SAMN02745751_01698"/>
<comment type="subcellular location">
    <subcellularLocation>
        <location evidence="2">Cytoplasm</location>
    </subcellularLocation>
</comment>
<gene>
    <name evidence="7" type="ORF">SAMN02745751_01698</name>
</gene>
<dbReference type="InterPro" id="IPR050399">
    <property type="entry name" value="HPr"/>
</dbReference>